<organism evidence="1">
    <name type="scientific">Thermodesulforhabdus norvegica</name>
    <dbReference type="NCBI Taxonomy" id="39841"/>
    <lineage>
        <taxon>Bacteria</taxon>
        <taxon>Pseudomonadati</taxon>
        <taxon>Thermodesulfobacteriota</taxon>
        <taxon>Syntrophobacteria</taxon>
        <taxon>Syntrophobacterales</taxon>
        <taxon>Thermodesulforhabdaceae</taxon>
        <taxon>Thermodesulforhabdus</taxon>
    </lineage>
</organism>
<evidence type="ECO:0000313" key="1">
    <source>
        <dbReference type="EMBL" id="HDL90460.1"/>
    </source>
</evidence>
<gene>
    <name evidence="1" type="ORF">ENG14_06110</name>
</gene>
<feature type="non-terminal residue" evidence="1">
    <location>
        <position position="1"/>
    </location>
</feature>
<reference evidence="1" key="1">
    <citation type="journal article" date="2020" name="mSystems">
        <title>Genome- and Community-Level Interaction Insights into Carbon Utilization and Element Cycling Functions of Hydrothermarchaeota in Hydrothermal Sediment.</title>
        <authorList>
            <person name="Zhou Z."/>
            <person name="Liu Y."/>
            <person name="Xu W."/>
            <person name="Pan J."/>
            <person name="Luo Z.H."/>
            <person name="Li M."/>
        </authorList>
    </citation>
    <scope>NUCLEOTIDE SEQUENCE [LARGE SCALE GENOMIC DNA]</scope>
    <source>
        <strain evidence="1">HyVt-19</strain>
    </source>
</reference>
<evidence type="ECO:0008006" key="2">
    <source>
        <dbReference type="Google" id="ProtNLM"/>
    </source>
</evidence>
<dbReference type="AlphaFoldDB" id="A0A7C1B197"/>
<protein>
    <recommendedName>
        <fullName evidence="2">Cytochrome c-552/4 domain-containing protein</fullName>
    </recommendedName>
</protein>
<dbReference type="SUPFAM" id="SSF48695">
    <property type="entry name" value="Multiheme cytochromes"/>
    <property type="match status" value="1"/>
</dbReference>
<dbReference type="Gene3D" id="1.10.780.10">
    <property type="entry name" value="Hydroxylamine Oxidoreductase, Chain A, domain 1"/>
    <property type="match status" value="1"/>
</dbReference>
<name>A0A7C1B197_9BACT</name>
<dbReference type="EMBL" id="DQZW01000286">
    <property type="protein sequence ID" value="HDL90460.1"/>
    <property type="molecule type" value="Genomic_DNA"/>
</dbReference>
<proteinExistence type="predicted"/>
<dbReference type="Pfam" id="PF11783">
    <property type="entry name" value="Cytochrome_cB"/>
    <property type="match status" value="1"/>
</dbReference>
<dbReference type="Proteomes" id="UP000886355">
    <property type="component" value="Unassembled WGS sequence"/>
</dbReference>
<accession>A0A7C1B197</accession>
<comment type="caution">
    <text evidence="1">The sequence shown here is derived from an EMBL/GenBank/DDBJ whole genome shotgun (WGS) entry which is preliminary data.</text>
</comment>
<sequence>ANTLGGGLAGSYDENTGKLIYDISLDVDPERPGIQINGNIIGKPRNEHCVQCHAGWTDDIDEDGKFTHKDVIIQFFDLKFLQPDTVKEAWLWSYNDRDLDANGVPKRIDIHKDKGLGCIDCHAPVGASSHKRPSHDFAKGNTGPMHRVRWHQLAGTASCRNCHDDPVAIHTPAFGPSSNAKLHMDKISCTLCHIGKKYSFEAKLIDETEPLYFAHYDRKSKRITVHDVFVGMPYLGGDPDKGSYEDLGLFPEREPGGTITWRYKPVNVVGLPYFVENSTGIFKVLPERYLLQVLKVDASLPTFYLTIGTPKRKGKRGYLNIQPNMGSIAQNKSLAEGSAILAYALPNYIDVNFNDQFDSEDVPINDDTSLNGNGKDGIPEINTLVEVKAAVQAFTRVIAKESGTSNVKVKLVTTFHPFSVSHNVRPKEEALRCVDCHGQKGTLSGYIFTTKATLYYPYDDAAVKAGYVELNFPRIISNQELAKAIEKRMIEEGFSGSQ</sequence>
<dbReference type="InterPro" id="IPR024673">
    <property type="entry name" value="Octahem_Cyt_c"/>
</dbReference>
<dbReference type="InterPro" id="IPR036280">
    <property type="entry name" value="Multihaem_cyt_sf"/>
</dbReference>